<name>A0A225E8R8_9BACT</name>
<organism evidence="1 2">
    <name type="scientific">Fimbriiglobus ruber</name>
    <dbReference type="NCBI Taxonomy" id="1908690"/>
    <lineage>
        <taxon>Bacteria</taxon>
        <taxon>Pseudomonadati</taxon>
        <taxon>Planctomycetota</taxon>
        <taxon>Planctomycetia</taxon>
        <taxon>Gemmatales</taxon>
        <taxon>Gemmataceae</taxon>
        <taxon>Fimbriiglobus</taxon>
    </lineage>
</organism>
<protein>
    <submittedName>
        <fullName evidence="1">Uncharacterized protein</fullName>
    </submittedName>
</protein>
<dbReference type="EMBL" id="NIDE01000001">
    <property type="protein sequence ID" value="OWK47158.1"/>
    <property type="molecule type" value="Genomic_DNA"/>
</dbReference>
<gene>
    <name evidence="1" type="ORF">FRUB_00857</name>
</gene>
<dbReference type="AlphaFoldDB" id="A0A225E8R8"/>
<keyword evidence="2" id="KW-1185">Reference proteome</keyword>
<evidence type="ECO:0000313" key="1">
    <source>
        <dbReference type="EMBL" id="OWK47158.1"/>
    </source>
</evidence>
<accession>A0A225E8R8</accession>
<reference evidence="2" key="1">
    <citation type="submission" date="2017-06" db="EMBL/GenBank/DDBJ databases">
        <title>Genome analysis of Fimbriiglobus ruber SP5, the first member of the order Planctomycetales with confirmed chitinolytic capability.</title>
        <authorList>
            <person name="Ravin N.V."/>
            <person name="Rakitin A.L."/>
            <person name="Ivanova A.A."/>
            <person name="Beletsky A.V."/>
            <person name="Kulichevskaya I.S."/>
            <person name="Mardanov A.V."/>
            <person name="Dedysh S.N."/>
        </authorList>
    </citation>
    <scope>NUCLEOTIDE SEQUENCE [LARGE SCALE GENOMIC DNA]</scope>
    <source>
        <strain evidence="2">SP5</strain>
    </source>
</reference>
<sequence length="161" mass="18343">MRHSLIEAWRADIVGVWQPELCGVDLLHLKPAAGQFDKPLTVRGDGTWAWPSPTNKSPTDFPPPEWWSWGLADDRMLSLWTPVAPKPAYGLPDWSHEEKPWLVLAVADQCLALSEGHQTIVFRRVDRDEYDRRKAAEYRQMLGEVRQRIAGSRPPPPAEQA</sequence>
<evidence type="ECO:0000313" key="2">
    <source>
        <dbReference type="Proteomes" id="UP000214646"/>
    </source>
</evidence>
<comment type="caution">
    <text evidence="1">The sequence shown here is derived from an EMBL/GenBank/DDBJ whole genome shotgun (WGS) entry which is preliminary data.</text>
</comment>
<dbReference type="Proteomes" id="UP000214646">
    <property type="component" value="Unassembled WGS sequence"/>
</dbReference>
<dbReference type="RefSeq" id="WP_088252294.1">
    <property type="nucleotide sequence ID" value="NZ_NIDE01000001.1"/>
</dbReference>
<proteinExistence type="predicted"/>